<dbReference type="SUPFAM" id="SSF49503">
    <property type="entry name" value="Cupredoxins"/>
    <property type="match status" value="3"/>
</dbReference>
<dbReference type="Pfam" id="PF07731">
    <property type="entry name" value="Cu-oxidase_2"/>
    <property type="match status" value="1"/>
</dbReference>
<dbReference type="Gene3D" id="2.60.40.420">
    <property type="entry name" value="Cupredoxins - blue copper proteins"/>
    <property type="match status" value="3"/>
</dbReference>
<proteinExistence type="inferred from homology"/>
<keyword evidence="4" id="KW-1185">Reference proteome</keyword>
<dbReference type="InterPro" id="IPR011706">
    <property type="entry name" value="Cu-oxidase_C"/>
</dbReference>
<organism evidence="3 4">
    <name type="scientific">Sphagnum jensenii</name>
    <dbReference type="NCBI Taxonomy" id="128206"/>
    <lineage>
        <taxon>Eukaryota</taxon>
        <taxon>Viridiplantae</taxon>
        <taxon>Streptophyta</taxon>
        <taxon>Embryophyta</taxon>
        <taxon>Bryophyta</taxon>
        <taxon>Sphagnophytina</taxon>
        <taxon>Sphagnopsida</taxon>
        <taxon>Sphagnales</taxon>
        <taxon>Sphagnaceae</taxon>
        <taxon>Sphagnum</taxon>
    </lineage>
</organism>
<dbReference type="InterPro" id="IPR045087">
    <property type="entry name" value="Cu-oxidase_fam"/>
</dbReference>
<dbReference type="Proteomes" id="UP001497522">
    <property type="component" value="Chromosome 11"/>
</dbReference>
<dbReference type="PANTHER" id="PTHR48267">
    <property type="entry name" value="CUPREDOXIN SUPERFAMILY PROTEIN"/>
    <property type="match status" value="1"/>
</dbReference>
<dbReference type="CDD" id="cd13844">
    <property type="entry name" value="CuRO_1_BOD_CotA_like"/>
    <property type="match status" value="1"/>
</dbReference>
<accession>A0ABP1AEP9</accession>
<feature type="domain" description="Plastocyanin-like" evidence="2">
    <location>
        <begin position="489"/>
        <end position="616"/>
    </location>
</feature>
<evidence type="ECO:0000259" key="2">
    <source>
        <dbReference type="Pfam" id="PF07731"/>
    </source>
</evidence>
<evidence type="ECO:0000256" key="1">
    <source>
        <dbReference type="ARBA" id="ARBA00010609"/>
    </source>
</evidence>
<dbReference type="InterPro" id="IPR008972">
    <property type="entry name" value="Cupredoxin"/>
</dbReference>
<evidence type="ECO:0000313" key="4">
    <source>
        <dbReference type="Proteomes" id="UP001497522"/>
    </source>
</evidence>
<dbReference type="PANTHER" id="PTHR48267:SF1">
    <property type="entry name" value="BILIRUBIN OXIDASE"/>
    <property type="match status" value="1"/>
</dbReference>
<evidence type="ECO:0000313" key="3">
    <source>
        <dbReference type="EMBL" id="CAK9860989.1"/>
    </source>
</evidence>
<dbReference type="EMBL" id="OZ023712">
    <property type="protein sequence ID" value="CAK9860989.1"/>
    <property type="molecule type" value="Genomic_DNA"/>
</dbReference>
<gene>
    <name evidence="3" type="ORF">CSSPJE1EN2_LOCUS3984</name>
</gene>
<comment type="similarity">
    <text evidence="1">Belongs to the multicopper oxidase family.</text>
</comment>
<sequence length="648" mass="73341">MGTDLQYIMTTSSRSYMRNAAMISSSTSSSWSNGSLNSCLQRLVLLSCCFFVLICSWELPSCRVEAQISKCQALKPSPTLTKFVDQLPIPKQIAVNTTEISIAAWKIKQKLHRDLPPTTLYAYGESQETAVYPGPTLEAKLDVTSRIHWDNHIPDEEHFLPLDRSIHWANPKRGGVPTVVHLHGAETKSIHDGHPEAWWTPKGEHGPTYVTQHNSYPNTQRWTMLWYHDHAVGITRLNVVAGLSGLYFLRSPEDKLTKQFPYGEYEIPLVFKDWQFWPNGSINFPNVGDNATLHPSWCPEYFGDTILVNGKVWPYLDLQPRVYRFRMLNGVNARFFNFTLSDPSLRFHKIGTDGGYLHTKPQILSSLLLAPAERLDILVDFSSLKPGDVVFLNNSAPAPFPVGEDKFNPPQIGSVMKFQITKKAGTAPNTAAAASTSSAESSIGDHLRHAQLLEQYISLFEAHDSNDDPTVSFLEKRKWVDAVREFPVEGSVEVWEWINTTPDAHPIHMHLIQFKVLNQQPFNKTWYLNGRCNITVDFPNPGTCFTGPPIPPEIYQTGYKDTAVVSPNFVTRYRIHFQTSDGRDFPFDPTLGPGYVFHCHILDHEDNDMMRPFKVVHATKSGLRGGHHTKTPYFKEEEGFDSLRMVGE</sequence>
<dbReference type="CDD" id="cd13868">
    <property type="entry name" value="CuRO_2_CotA_like"/>
    <property type="match status" value="1"/>
</dbReference>
<protein>
    <recommendedName>
        <fullName evidence="2">Plastocyanin-like domain-containing protein</fullName>
    </recommendedName>
</protein>
<reference evidence="3" key="1">
    <citation type="submission" date="2024-03" db="EMBL/GenBank/DDBJ databases">
        <authorList>
            <consortium name="ELIXIR-Norway"/>
            <consortium name="Elixir Norway"/>
        </authorList>
    </citation>
    <scope>NUCLEOTIDE SEQUENCE</scope>
</reference>
<name>A0ABP1AEP9_9BRYO</name>